<proteinExistence type="predicted"/>
<dbReference type="InterPro" id="IPR039771">
    <property type="entry name" value="Csl4"/>
</dbReference>
<dbReference type="GO" id="GO:0005730">
    <property type="term" value="C:nucleolus"/>
    <property type="evidence" value="ECO:0007669"/>
    <property type="project" value="UniProtKB-SubCell"/>
</dbReference>
<dbReference type="GO" id="GO:0000176">
    <property type="term" value="C:nuclear exosome (RNase complex)"/>
    <property type="evidence" value="ECO:0007669"/>
    <property type="project" value="TreeGrafter"/>
</dbReference>
<dbReference type="PANTHER" id="PTHR12686:SF8">
    <property type="entry name" value="EXOSOME COMPLEX COMPONENT CSL4"/>
    <property type="match status" value="1"/>
</dbReference>
<reference evidence="5 6" key="1">
    <citation type="submission" date="2018-12" db="EMBL/GenBank/DDBJ databases">
        <authorList>
            <person name="Tiukova I."/>
            <person name="Dainat J."/>
        </authorList>
    </citation>
    <scope>NUCLEOTIDE SEQUENCE [LARGE SCALE GENOMIC DNA]</scope>
</reference>
<keyword evidence="3" id="KW-0271">Exosome</keyword>
<dbReference type="GO" id="GO:0003723">
    <property type="term" value="F:RNA binding"/>
    <property type="evidence" value="ECO:0007669"/>
    <property type="project" value="InterPro"/>
</dbReference>
<dbReference type="InterPro" id="IPR012340">
    <property type="entry name" value="NA-bd_OB-fold"/>
</dbReference>
<comment type="subcellular location">
    <subcellularLocation>
        <location evidence="1">Nucleus</location>
        <location evidence="1">Nucleolus</location>
    </subcellularLocation>
</comment>
<dbReference type="InterPro" id="IPR019495">
    <property type="entry name" value="EXOSC1_C"/>
</dbReference>
<protein>
    <submittedName>
        <fullName evidence="5">DEKNAAC101665</fullName>
    </submittedName>
</protein>
<dbReference type="Pfam" id="PF10447">
    <property type="entry name" value="EXOSC1"/>
    <property type="match status" value="2"/>
</dbReference>
<dbReference type="SUPFAM" id="SSF50249">
    <property type="entry name" value="Nucleic acid-binding proteins"/>
    <property type="match status" value="1"/>
</dbReference>
<dbReference type="GO" id="GO:0006396">
    <property type="term" value="P:RNA processing"/>
    <property type="evidence" value="ECO:0007669"/>
    <property type="project" value="InterPro"/>
</dbReference>
<dbReference type="STRING" id="13370.A0A448YIP6"/>
<keyword evidence="2" id="KW-0963">Cytoplasm</keyword>
<dbReference type="OrthoDB" id="440760at2759"/>
<dbReference type="InParanoid" id="A0A448YIP6"/>
<dbReference type="Proteomes" id="UP000290900">
    <property type="component" value="Unassembled WGS sequence"/>
</dbReference>
<evidence type="ECO:0000313" key="5">
    <source>
        <dbReference type="EMBL" id="VEU20790.1"/>
    </source>
</evidence>
<organism evidence="5 6">
    <name type="scientific">Brettanomyces naardenensis</name>
    <name type="common">Yeast</name>
    <dbReference type="NCBI Taxonomy" id="13370"/>
    <lineage>
        <taxon>Eukaryota</taxon>
        <taxon>Fungi</taxon>
        <taxon>Dikarya</taxon>
        <taxon>Ascomycota</taxon>
        <taxon>Saccharomycotina</taxon>
        <taxon>Pichiomycetes</taxon>
        <taxon>Pichiales</taxon>
        <taxon>Pichiaceae</taxon>
        <taxon>Brettanomyces</taxon>
    </lineage>
</organism>
<evidence type="ECO:0000313" key="6">
    <source>
        <dbReference type="Proteomes" id="UP000290900"/>
    </source>
</evidence>
<feature type="domain" description="Exosome complex component CSL4 C-terminal" evidence="4">
    <location>
        <begin position="108"/>
        <end position="138"/>
    </location>
</feature>
<dbReference type="GO" id="GO:0005737">
    <property type="term" value="C:cytoplasm"/>
    <property type="evidence" value="ECO:0007669"/>
    <property type="project" value="TreeGrafter"/>
</dbReference>
<dbReference type="Gene3D" id="2.40.50.140">
    <property type="entry name" value="Nucleic acid-binding proteins"/>
    <property type="match status" value="1"/>
</dbReference>
<gene>
    <name evidence="5" type="ORF">BRENAR_LOCUS1525</name>
</gene>
<dbReference type="FunCoup" id="A0A448YIP6">
    <property type="interactions" value="336"/>
</dbReference>
<dbReference type="PANTHER" id="PTHR12686">
    <property type="entry name" value="3'-5' EXORIBONUCLEASE CSL4-RELATED"/>
    <property type="match status" value="1"/>
</dbReference>
<accession>A0A448YIP6</accession>
<dbReference type="AlphaFoldDB" id="A0A448YIP6"/>
<sequence length="248" mass="27504">MTQAIPKVVLPGQPIVPILSGKKNAKYFAGKNCRIETIRYNGSEIPSIVSSVVGKVKVYKTEKGDDDKKAENSELDEYTVDVVSKHDPEFTEGSTEIHYGVKFASATPKLNDIVLARVMKISNNRVNVEILSIDTNNSASTEKELMMANLATNENGENFKGMIRSLDIRSTERDKVKTWECFQPGDIIRAEIISLGDGINYYLSTARNDLGVVLARSASGEMMYALDWETMVVPKTGDLENRKCAKPF</sequence>
<feature type="domain" description="Exosome complex component CSL4 C-terminal" evidence="4">
    <location>
        <begin position="150"/>
        <end position="195"/>
    </location>
</feature>
<evidence type="ECO:0000256" key="2">
    <source>
        <dbReference type="ARBA" id="ARBA00022490"/>
    </source>
</evidence>
<evidence type="ECO:0000256" key="3">
    <source>
        <dbReference type="ARBA" id="ARBA00022835"/>
    </source>
</evidence>
<dbReference type="EMBL" id="CAACVR010000007">
    <property type="protein sequence ID" value="VEU20790.1"/>
    <property type="molecule type" value="Genomic_DNA"/>
</dbReference>
<evidence type="ECO:0000256" key="1">
    <source>
        <dbReference type="ARBA" id="ARBA00004604"/>
    </source>
</evidence>
<evidence type="ECO:0000259" key="4">
    <source>
        <dbReference type="Pfam" id="PF10447"/>
    </source>
</evidence>
<dbReference type="Gene3D" id="2.40.50.880">
    <property type="match status" value="1"/>
</dbReference>
<keyword evidence="6" id="KW-1185">Reference proteome</keyword>
<name>A0A448YIP6_BRENA</name>